<protein>
    <submittedName>
        <fullName evidence="2">Transcriptional regulator, Crp/Fnr family</fullName>
    </submittedName>
</protein>
<dbReference type="AlphaFoldDB" id="A0A6N3IPL6"/>
<feature type="compositionally biased region" description="Low complexity" evidence="1">
    <location>
        <begin position="110"/>
        <end position="120"/>
    </location>
</feature>
<feature type="compositionally biased region" description="Basic and acidic residues" evidence="1">
    <location>
        <begin position="147"/>
        <end position="178"/>
    </location>
</feature>
<evidence type="ECO:0000256" key="1">
    <source>
        <dbReference type="SAM" id="MobiDB-lite"/>
    </source>
</evidence>
<feature type="compositionally biased region" description="Basic and acidic residues" evidence="1">
    <location>
        <begin position="187"/>
        <end position="209"/>
    </location>
</feature>
<organism evidence="2">
    <name type="scientific">uncultured Thermomicrobiales bacterium</name>
    <dbReference type="NCBI Taxonomy" id="1645740"/>
    <lineage>
        <taxon>Bacteria</taxon>
        <taxon>Pseudomonadati</taxon>
        <taxon>Thermomicrobiota</taxon>
        <taxon>Thermomicrobia</taxon>
        <taxon>Thermomicrobiales</taxon>
        <taxon>environmental samples</taxon>
    </lineage>
</organism>
<dbReference type="EMBL" id="CADCWN010000423">
    <property type="protein sequence ID" value="CAA9590945.1"/>
    <property type="molecule type" value="Genomic_DNA"/>
</dbReference>
<reference evidence="2" key="1">
    <citation type="submission" date="2020-02" db="EMBL/GenBank/DDBJ databases">
        <authorList>
            <person name="Meier V. D."/>
        </authorList>
    </citation>
    <scope>NUCLEOTIDE SEQUENCE</scope>
    <source>
        <strain evidence="2">AVDCRST_MAG18</strain>
    </source>
</reference>
<gene>
    <name evidence="2" type="ORF">AVDCRST_MAG18-5279</name>
</gene>
<feature type="region of interest" description="Disordered" evidence="1">
    <location>
        <begin position="1"/>
        <end position="209"/>
    </location>
</feature>
<feature type="non-terminal residue" evidence="2">
    <location>
        <position position="1"/>
    </location>
</feature>
<feature type="compositionally biased region" description="Basic and acidic residues" evidence="1">
    <location>
        <begin position="20"/>
        <end position="30"/>
    </location>
</feature>
<evidence type="ECO:0000313" key="2">
    <source>
        <dbReference type="EMBL" id="CAA9590945.1"/>
    </source>
</evidence>
<name>A0A6N3IPL6_9BACT</name>
<feature type="non-terminal residue" evidence="2">
    <location>
        <position position="209"/>
    </location>
</feature>
<feature type="compositionally biased region" description="Low complexity" evidence="1">
    <location>
        <begin position="88"/>
        <end position="100"/>
    </location>
</feature>
<sequence length="209" mass="22225">DLLRAAAARRGHARAALRQGRHDPHAERAGRRAVHRAAGPREGGAHRRGRTGGHPRGPRRGRALRRALAHRRAAALGARDRDGRHGAPRAAARGLPPLGGREPRDRLGADGRALAAAPAGGREDRGAGAAGRARPRRPAPARHGGGGRREQDREAPHAPDDRADDRGEPRDGVARDGRLPGPRLHHGREAGDHDREPRRADGARRAAAV</sequence>
<accession>A0A6N3IPL6</accession>
<proteinExistence type="predicted"/>
<feature type="compositionally biased region" description="Basic residues" evidence="1">
    <location>
        <begin position="46"/>
        <end position="73"/>
    </location>
</feature>